<dbReference type="Proteomes" id="UP000070134">
    <property type="component" value="Chromosome"/>
</dbReference>
<keyword evidence="3" id="KW-1185">Reference proteome</keyword>
<feature type="transmembrane region" description="Helical" evidence="1">
    <location>
        <begin position="69"/>
        <end position="86"/>
    </location>
</feature>
<dbReference type="RefSeq" id="WP_141305643.1">
    <property type="nucleotide sequence ID" value="NZ_BJMO01000047.1"/>
</dbReference>
<dbReference type="KEGG" id="satk:SA2016_2122"/>
<accession>A0A127A1M8</accession>
<feature type="transmembrane region" description="Helical" evidence="1">
    <location>
        <begin position="118"/>
        <end position="137"/>
    </location>
</feature>
<keyword evidence="1" id="KW-0812">Transmembrane</keyword>
<keyword evidence="1" id="KW-0472">Membrane</keyword>
<feature type="transmembrane region" description="Helical" evidence="1">
    <location>
        <begin position="29"/>
        <end position="49"/>
    </location>
</feature>
<feature type="transmembrane region" description="Helical" evidence="1">
    <location>
        <begin position="255"/>
        <end position="276"/>
    </location>
</feature>
<sequence length="298" mass="30079">MARAHGHSRPSAAVGPGSTLPLVHGLGPATVASAVAAAAVVLASAMGLAAGSDRYLQSQSVLVSQGADAANLIAVLLVLVALWLAHRGSINALLLWPGALFYMAYADVPYLIGAPFTPLLFVDVVAFLAAAYALASLATGTDGTVLAERFAHAPAKAVGTILTVIGVLAYAGLVSTAVGAFGNSATEEAWRGHWVADWILGTPVLIMGGVLLWAKRPFGYTAAPGVLLVSALGGVIFAVAAVADNLSGGIRTDPAVVVVHLIIGAASAAVMIWFLIAPTRAERGQRLRLRPGAASGAA</sequence>
<evidence type="ECO:0000313" key="2">
    <source>
        <dbReference type="EMBL" id="AMM32791.1"/>
    </source>
</evidence>
<evidence type="ECO:0000313" key="3">
    <source>
        <dbReference type="Proteomes" id="UP000070134"/>
    </source>
</evidence>
<name>A0A127A1M8_9MICC</name>
<dbReference type="AlphaFoldDB" id="A0A127A1M8"/>
<feature type="transmembrane region" description="Helical" evidence="1">
    <location>
        <begin position="93"/>
        <end position="112"/>
    </location>
</feature>
<feature type="transmembrane region" description="Helical" evidence="1">
    <location>
        <begin position="226"/>
        <end position="243"/>
    </location>
</feature>
<keyword evidence="1" id="KW-1133">Transmembrane helix</keyword>
<organism evidence="2 3">
    <name type="scientific">Sinomonas atrocyanea</name>
    <dbReference type="NCBI Taxonomy" id="37927"/>
    <lineage>
        <taxon>Bacteria</taxon>
        <taxon>Bacillati</taxon>
        <taxon>Actinomycetota</taxon>
        <taxon>Actinomycetes</taxon>
        <taxon>Micrococcales</taxon>
        <taxon>Micrococcaceae</taxon>
        <taxon>Sinomonas</taxon>
    </lineage>
</organism>
<dbReference type="EMBL" id="CP014518">
    <property type="protein sequence ID" value="AMM32791.1"/>
    <property type="molecule type" value="Genomic_DNA"/>
</dbReference>
<reference evidence="2 3" key="1">
    <citation type="submission" date="2016-02" db="EMBL/GenBank/DDBJ databases">
        <title>Complete genome of Sinomonas atrocyanea KCTC 3377.</title>
        <authorList>
            <person name="Kim K.M."/>
        </authorList>
    </citation>
    <scope>NUCLEOTIDE SEQUENCE [LARGE SCALE GENOMIC DNA]</scope>
    <source>
        <strain evidence="2 3">KCTC 3377</strain>
    </source>
</reference>
<proteinExistence type="predicted"/>
<evidence type="ECO:0000256" key="1">
    <source>
        <dbReference type="SAM" id="Phobius"/>
    </source>
</evidence>
<feature type="transmembrane region" description="Helical" evidence="1">
    <location>
        <begin position="158"/>
        <end position="182"/>
    </location>
</feature>
<gene>
    <name evidence="2" type="ORF">SA2016_2122</name>
</gene>
<feature type="transmembrane region" description="Helical" evidence="1">
    <location>
        <begin position="194"/>
        <end position="214"/>
    </location>
</feature>
<protein>
    <submittedName>
        <fullName evidence="2">Uncharacterized protein</fullName>
    </submittedName>
</protein>